<dbReference type="InterPro" id="IPR000783">
    <property type="entry name" value="RNA_pol_subH/Rpb5_C"/>
</dbReference>
<dbReference type="GO" id="GO:0003677">
    <property type="term" value="F:DNA binding"/>
    <property type="evidence" value="ECO:0007669"/>
    <property type="project" value="InterPro"/>
</dbReference>
<evidence type="ECO:0000256" key="1">
    <source>
        <dbReference type="ARBA" id="ARBA00004123"/>
    </source>
</evidence>
<dbReference type="GO" id="GO:0006362">
    <property type="term" value="P:transcription elongation by RNA polymerase I"/>
    <property type="evidence" value="ECO:0007669"/>
    <property type="project" value="TreeGrafter"/>
</dbReference>
<evidence type="ECO:0000259" key="5">
    <source>
        <dbReference type="Pfam" id="PF01191"/>
    </source>
</evidence>
<dbReference type="FunFam" id="3.90.940.20:FF:000001">
    <property type="entry name" value="DNA-directed RNA polymerases I, II, and III subunit RPABC1"/>
    <property type="match status" value="1"/>
</dbReference>
<evidence type="ECO:0000256" key="4">
    <source>
        <dbReference type="ARBA" id="ARBA00025765"/>
    </source>
</evidence>
<sequence>MDVPTKLHRIRRTCLEMLKDRGYLVSQEELSLSKEQFRERFGDMPRKEDLTILVPRQDDPTEQIFVFFPEEVKVGVKTIKQVAERMKEEGVSRAVMVIAANLTPFAKQCLLDLMPKLHIEQFTENELLVNITQHVLVPEHRILTKEEKQTLLDRYKVKETQLPRIQYSDPVARYFGLQRGQVVRIVRPSETAGRYVTYRFCL</sequence>
<dbReference type="HAMAP" id="MF_00025">
    <property type="entry name" value="RNApol_Rpo5_RPB5"/>
    <property type="match status" value="1"/>
</dbReference>
<dbReference type="GO" id="GO:0042797">
    <property type="term" value="P:tRNA transcription by RNA polymerase III"/>
    <property type="evidence" value="ECO:0007669"/>
    <property type="project" value="TreeGrafter"/>
</dbReference>
<dbReference type="InterPro" id="IPR005571">
    <property type="entry name" value="RNA_pol_Rpb5_N"/>
</dbReference>
<evidence type="ECO:0000256" key="2">
    <source>
        <dbReference type="ARBA" id="ARBA00023163"/>
    </source>
</evidence>
<dbReference type="InterPro" id="IPR014381">
    <property type="entry name" value="Arch_Rpo5/euc_Rpb5"/>
</dbReference>
<evidence type="ECO:0000259" key="6">
    <source>
        <dbReference type="Pfam" id="PF03871"/>
    </source>
</evidence>
<dbReference type="SUPFAM" id="SSF53036">
    <property type="entry name" value="Eukaryotic RPB5 N-terminal domain"/>
    <property type="match status" value="1"/>
</dbReference>
<feature type="domain" description="RNA polymerase Rpb5 N-terminal" evidence="6">
    <location>
        <begin position="5"/>
        <end position="86"/>
    </location>
</feature>
<dbReference type="InterPro" id="IPR036710">
    <property type="entry name" value="RNA_pol_Rpb5_N_sf"/>
</dbReference>
<keyword evidence="3" id="KW-0539">Nucleus</keyword>
<dbReference type="NCBIfam" id="NF007129">
    <property type="entry name" value="PRK09570.1"/>
    <property type="match status" value="1"/>
</dbReference>
<dbReference type="InterPro" id="IPR035913">
    <property type="entry name" value="RPB5-like_sf"/>
</dbReference>
<dbReference type="AlphaFoldDB" id="A0A7S0X0J8"/>
<dbReference type="Pfam" id="PF01191">
    <property type="entry name" value="RNA_pol_Rpb5_C"/>
    <property type="match status" value="1"/>
</dbReference>
<reference evidence="7" key="1">
    <citation type="submission" date="2021-01" db="EMBL/GenBank/DDBJ databases">
        <authorList>
            <person name="Corre E."/>
            <person name="Pelletier E."/>
            <person name="Niang G."/>
            <person name="Scheremetjew M."/>
            <person name="Finn R."/>
            <person name="Kale V."/>
            <person name="Holt S."/>
            <person name="Cochrane G."/>
            <person name="Meng A."/>
            <person name="Brown T."/>
            <person name="Cohen L."/>
        </authorList>
    </citation>
    <scope>NUCLEOTIDE SEQUENCE</scope>
    <source>
        <strain evidence="7">SAG 11-49</strain>
    </source>
</reference>
<dbReference type="GO" id="GO:0006366">
    <property type="term" value="P:transcription by RNA polymerase II"/>
    <property type="evidence" value="ECO:0007669"/>
    <property type="project" value="TreeGrafter"/>
</dbReference>
<dbReference type="EMBL" id="HBFB01035243">
    <property type="protein sequence ID" value="CAD8695606.1"/>
    <property type="molecule type" value="Transcribed_RNA"/>
</dbReference>
<evidence type="ECO:0000313" key="7">
    <source>
        <dbReference type="EMBL" id="CAD8695606.1"/>
    </source>
</evidence>
<dbReference type="SUPFAM" id="SSF55287">
    <property type="entry name" value="RPB5-like RNA polymerase subunit"/>
    <property type="match status" value="1"/>
</dbReference>
<dbReference type="Pfam" id="PF03871">
    <property type="entry name" value="RNA_pol_Rpb5_N"/>
    <property type="match status" value="1"/>
</dbReference>
<dbReference type="Gene3D" id="3.40.1340.10">
    <property type="entry name" value="RNA polymerase, Rpb5, N-terminal domain"/>
    <property type="match status" value="1"/>
</dbReference>
<name>A0A7S0X0J8_9CHLO</name>
<protein>
    <submittedName>
        <fullName evidence="7">Uncharacterized protein</fullName>
    </submittedName>
</protein>
<dbReference type="PROSITE" id="PS01110">
    <property type="entry name" value="RNA_POL_H_23KD"/>
    <property type="match status" value="1"/>
</dbReference>
<dbReference type="PIRSF" id="PIRSF000747">
    <property type="entry name" value="RPB5"/>
    <property type="match status" value="1"/>
</dbReference>
<keyword evidence="2" id="KW-0804">Transcription</keyword>
<comment type="subcellular location">
    <subcellularLocation>
        <location evidence="1">Nucleus</location>
    </subcellularLocation>
</comment>
<dbReference type="GO" id="GO:0005666">
    <property type="term" value="C:RNA polymerase III complex"/>
    <property type="evidence" value="ECO:0007669"/>
    <property type="project" value="TreeGrafter"/>
</dbReference>
<comment type="similarity">
    <text evidence="4">Belongs to the archaeal Rpo5/eukaryotic RPB5 RNA polymerase subunit family.</text>
</comment>
<dbReference type="Gene3D" id="3.90.940.20">
    <property type="entry name" value="RPB5-like RNA polymerase subunit"/>
    <property type="match status" value="1"/>
</dbReference>
<dbReference type="FunFam" id="3.40.1340.10:FF:000001">
    <property type="entry name" value="DNA-directed RNA polymerases I, II, and III subunit RPABC1"/>
    <property type="match status" value="1"/>
</dbReference>
<dbReference type="GO" id="GO:0005665">
    <property type="term" value="C:RNA polymerase II, core complex"/>
    <property type="evidence" value="ECO:0007669"/>
    <property type="project" value="TreeGrafter"/>
</dbReference>
<dbReference type="InterPro" id="IPR020608">
    <property type="entry name" value="RNA_pol_subH/Rpb5_CS"/>
</dbReference>
<proteinExistence type="inferred from homology"/>
<dbReference type="PANTHER" id="PTHR10535:SF0">
    <property type="entry name" value="DNA-DIRECTED RNA POLYMERASES I, II, AND III SUBUNIT RPABC1"/>
    <property type="match status" value="1"/>
</dbReference>
<gene>
    <name evidence="7" type="ORF">CLEI1391_LOCUS19792</name>
</gene>
<dbReference type="GO" id="GO:0003899">
    <property type="term" value="F:DNA-directed RNA polymerase activity"/>
    <property type="evidence" value="ECO:0007669"/>
    <property type="project" value="InterPro"/>
</dbReference>
<dbReference type="GO" id="GO:0005736">
    <property type="term" value="C:RNA polymerase I complex"/>
    <property type="evidence" value="ECO:0007669"/>
    <property type="project" value="TreeGrafter"/>
</dbReference>
<organism evidence="7">
    <name type="scientific">Chlamydomonas leiostraca</name>
    <dbReference type="NCBI Taxonomy" id="1034604"/>
    <lineage>
        <taxon>Eukaryota</taxon>
        <taxon>Viridiplantae</taxon>
        <taxon>Chlorophyta</taxon>
        <taxon>core chlorophytes</taxon>
        <taxon>Chlorophyceae</taxon>
        <taxon>CS clade</taxon>
        <taxon>Chlamydomonadales</taxon>
        <taxon>Chlamydomonadaceae</taxon>
        <taxon>Chlamydomonas</taxon>
    </lineage>
</organism>
<feature type="domain" description="RNA polymerase subunit H/Rpb5 C-terminal" evidence="5">
    <location>
        <begin position="129"/>
        <end position="201"/>
    </location>
</feature>
<dbReference type="PANTHER" id="PTHR10535">
    <property type="entry name" value="DNA-DIRECTED RNA POLYMERASES I, II, AND III SUBUNIT RPABC1"/>
    <property type="match status" value="1"/>
</dbReference>
<accession>A0A7S0X0J8</accession>
<evidence type="ECO:0000256" key="3">
    <source>
        <dbReference type="ARBA" id="ARBA00023242"/>
    </source>
</evidence>